<evidence type="ECO:0000256" key="3">
    <source>
        <dbReference type="ARBA" id="ARBA00012865"/>
    </source>
</evidence>
<comment type="similarity">
    <text evidence="2">Belongs to the class-A beta-lactamase family.</text>
</comment>
<evidence type="ECO:0000256" key="1">
    <source>
        <dbReference type="ARBA" id="ARBA00001526"/>
    </source>
</evidence>
<dbReference type="GO" id="GO:0046677">
    <property type="term" value="P:response to antibiotic"/>
    <property type="evidence" value="ECO:0007669"/>
    <property type="project" value="InterPro"/>
</dbReference>
<evidence type="ECO:0000313" key="5">
    <source>
        <dbReference type="EMBL" id="QJR38090.1"/>
    </source>
</evidence>
<comment type="catalytic activity">
    <reaction evidence="1">
        <text>a beta-lactam + H2O = a substituted beta-amino acid</text>
        <dbReference type="Rhea" id="RHEA:20401"/>
        <dbReference type="ChEBI" id="CHEBI:15377"/>
        <dbReference type="ChEBI" id="CHEBI:35627"/>
        <dbReference type="ChEBI" id="CHEBI:140347"/>
        <dbReference type="EC" id="3.5.2.6"/>
    </reaction>
</comment>
<name>A0A6M4ITV8_9BACT</name>
<evidence type="ECO:0000259" key="4">
    <source>
        <dbReference type="Pfam" id="PF13354"/>
    </source>
</evidence>
<feature type="domain" description="Beta-lactamase class A catalytic" evidence="4">
    <location>
        <begin position="2"/>
        <end position="224"/>
    </location>
</feature>
<dbReference type="EC" id="3.5.2.6" evidence="3"/>
<dbReference type="PANTHER" id="PTHR35333">
    <property type="entry name" value="BETA-LACTAMASE"/>
    <property type="match status" value="1"/>
</dbReference>
<protein>
    <recommendedName>
        <fullName evidence="3">beta-lactamase</fullName>
        <ecNumber evidence="3">3.5.2.6</ecNumber>
    </recommendedName>
</protein>
<sequence>MRDFERGVAFDLYADTVYHAASMMKVPVLFALYDAFAKGRLRPGQTIRLTNQFRSIADSSTYVLDPADDSDSTVYARVGQDVSLRWLAERMITHSSNLATNTLITLLDPAKITALARELGARNTVVLRGVEDTPAFRKGMNNVTTASDLVMLFVALQSQRVGDSTATADMLRILEQQAFNTQIPAGLPPGTRVAHKTGSITATRHDAGLVYPPGRAPYAIAILTRNIADPAVADALTADCSRIIWEWLAK</sequence>
<dbReference type="InterPro" id="IPR012338">
    <property type="entry name" value="Beta-lactam/transpept-like"/>
</dbReference>
<dbReference type="Pfam" id="PF13354">
    <property type="entry name" value="Beta-lactamase2"/>
    <property type="match status" value="1"/>
</dbReference>
<dbReference type="GO" id="GO:0008800">
    <property type="term" value="F:beta-lactamase activity"/>
    <property type="evidence" value="ECO:0007669"/>
    <property type="project" value="UniProtKB-EC"/>
</dbReference>
<evidence type="ECO:0000256" key="2">
    <source>
        <dbReference type="ARBA" id="ARBA00009009"/>
    </source>
</evidence>
<dbReference type="SUPFAM" id="SSF56601">
    <property type="entry name" value="beta-lactamase/transpeptidase-like"/>
    <property type="match status" value="1"/>
</dbReference>
<evidence type="ECO:0000313" key="6">
    <source>
        <dbReference type="Proteomes" id="UP000500938"/>
    </source>
</evidence>
<accession>A0A6M4ITV8</accession>
<dbReference type="InterPro" id="IPR045155">
    <property type="entry name" value="Beta-lactam_cat"/>
</dbReference>
<dbReference type="EMBL" id="CP053085">
    <property type="protein sequence ID" value="QJR38090.1"/>
    <property type="molecule type" value="Genomic_DNA"/>
</dbReference>
<organism evidence="5 6">
    <name type="scientific">Gemmatimonas groenlandica</name>
    <dbReference type="NCBI Taxonomy" id="2732249"/>
    <lineage>
        <taxon>Bacteria</taxon>
        <taxon>Pseudomonadati</taxon>
        <taxon>Gemmatimonadota</taxon>
        <taxon>Gemmatimonadia</taxon>
        <taxon>Gemmatimonadales</taxon>
        <taxon>Gemmatimonadaceae</taxon>
        <taxon>Gemmatimonas</taxon>
    </lineage>
</organism>
<keyword evidence="6" id="KW-1185">Reference proteome</keyword>
<dbReference type="AlphaFoldDB" id="A0A6M4ITV8"/>
<dbReference type="PANTHER" id="PTHR35333:SF3">
    <property type="entry name" value="BETA-LACTAMASE-TYPE TRANSPEPTIDASE FOLD CONTAINING PROTEIN"/>
    <property type="match status" value="1"/>
</dbReference>
<gene>
    <name evidence="5" type="ORF">HKW67_02935</name>
</gene>
<proteinExistence type="inferred from homology"/>
<reference evidence="5 6" key="1">
    <citation type="submission" date="2020-05" db="EMBL/GenBank/DDBJ databases">
        <title>Complete genome sequence of Gemmatimonas greenlandica TET16.</title>
        <authorList>
            <person name="Zeng Y."/>
        </authorList>
    </citation>
    <scope>NUCLEOTIDE SEQUENCE [LARGE SCALE GENOMIC DNA]</scope>
    <source>
        <strain evidence="5 6">TET16</strain>
    </source>
</reference>
<dbReference type="Proteomes" id="UP000500938">
    <property type="component" value="Chromosome"/>
</dbReference>
<keyword evidence="5" id="KW-0378">Hydrolase</keyword>
<dbReference type="InterPro" id="IPR000871">
    <property type="entry name" value="Beta-lactam_class-A"/>
</dbReference>
<dbReference type="KEGG" id="ggr:HKW67_02935"/>
<dbReference type="Gene3D" id="3.40.710.10">
    <property type="entry name" value="DD-peptidase/beta-lactamase superfamily"/>
    <property type="match status" value="1"/>
</dbReference>
<dbReference type="GO" id="GO:0030655">
    <property type="term" value="P:beta-lactam antibiotic catabolic process"/>
    <property type="evidence" value="ECO:0007669"/>
    <property type="project" value="InterPro"/>
</dbReference>